<reference evidence="11" key="1">
    <citation type="thesis" date="2020" institute="ProQuest LLC" country="789 East Eisenhower Parkway, Ann Arbor, MI, USA">
        <title>Comparative Genomics and Chromosome Evolution.</title>
        <authorList>
            <person name="Mudd A.B."/>
        </authorList>
    </citation>
    <scope>NUCLEOTIDE SEQUENCE</scope>
    <source>
        <strain evidence="11">1538</strain>
        <tissue evidence="11">Blood</tissue>
    </source>
</reference>
<accession>A0AAV3AN04</accession>
<name>A0AAV3AN04_PYXAD</name>
<keyword evidence="4 10" id="KW-0732">Signal</keyword>
<keyword evidence="5 9" id="KW-1133">Transmembrane helix</keyword>
<evidence type="ECO:0000256" key="7">
    <source>
        <dbReference type="ARBA" id="ARBA00023180"/>
    </source>
</evidence>
<gene>
    <name evidence="11" type="ORF">GDO54_010810</name>
</gene>
<comment type="subcellular location">
    <subcellularLocation>
        <location evidence="1">Membrane</location>
        <topology evidence="1">Single-pass type I membrane protein</topology>
    </subcellularLocation>
</comment>
<keyword evidence="3 9" id="KW-0812">Transmembrane</keyword>
<sequence>MGIGQRYVLLPAMLVLIALGMTAAADACNATSCADCIQLKCLWVICSNDSAVCRNETGDCTKVDSCGVVPITNATPTTSANTSTTTPAAPTGNTTTITTPAITGNMTTTPAGNTTATTPLTTPASTGNATTSASTTAVPTASPSKKNTFDAASFIGGIVLVLGIQAVVFFLYKFCKAKDRNYHTL</sequence>
<evidence type="ECO:0008006" key="13">
    <source>
        <dbReference type="Google" id="ProtNLM"/>
    </source>
</evidence>
<dbReference type="AlphaFoldDB" id="A0AAV3AN04"/>
<comment type="similarity">
    <text evidence="2">Belongs to the CD164 family.</text>
</comment>
<dbReference type="Pfam" id="PF05283">
    <property type="entry name" value="MGC-24"/>
    <property type="match status" value="1"/>
</dbReference>
<keyword evidence="12" id="KW-1185">Reference proteome</keyword>
<feature type="region of interest" description="Disordered" evidence="8">
    <location>
        <begin position="77"/>
        <end position="145"/>
    </location>
</feature>
<dbReference type="PANTHER" id="PTHR11337">
    <property type="entry name" value="MUCIN/PORIMIN"/>
    <property type="match status" value="1"/>
</dbReference>
<keyword evidence="7" id="KW-0325">Glycoprotein</keyword>
<dbReference type="PANTHER" id="PTHR11337:SF8">
    <property type="entry name" value="VISGUN, ISOFORM E"/>
    <property type="match status" value="1"/>
</dbReference>
<evidence type="ECO:0000256" key="5">
    <source>
        <dbReference type="ARBA" id="ARBA00022989"/>
    </source>
</evidence>
<feature type="signal peptide" evidence="10">
    <location>
        <begin position="1"/>
        <end position="24"/>
    </location>
</feature>
<evidence type="ECO:0000256" key="2">
    <source>
        <dbReference type="ARBA" id="ARBA00005341"/>
    </source>
</evidence>
<comment type="caution">
    <text evidence="11">The sequence shown here is derived from an EMBL/GenBank/DDBJ whole genome shotgun (WGS) entry which is preliminary data.</text>
</comment>
<dbReference type="InterPro" id="IPR007947">
    <property type="entry name" value="CD164_MGC24"/>
</dbReference>
<dbReference type="GO" id="GO:0016020">
    <property type="term" value="C:membrane"/>
    <property type="evidence" value="ECO:0007669"/>
    <property type="project" value="UniProtKB-SubCell"/>
</dbReference>
<evidence type="ECO:0000313" key="11">
    <source>
        <dbReference type="EMBL" id="DBA26568.1"/>
    </source>
</evidence>
<dbReference type="Proteomes" id="UP001181693">
    <property type="component" value="Unassembled WGS sequence"/>
</dbReference>
<feature type="compositionally biased region" description="Low complexity" evidence="8">
    <location>
        <begin position="77"/>
        <end position="144"/>
    </location>
</feature>
<dbReference type="PRINTS" id="PR01701">
    <property type="entry name" value="CD164ANTIGEN"/>
</dbReference>
<feature type="transmembrane region" description="Helical" evidence="9">
    <location>
        <begin position="151"/>
        <end position="172"/>
    </location>
</feature>
<evidence type="ECO:0000256" key="1">
    <source>
        <dbReference type="ARBA" id="ARBA00004479"/>
    </source>
</evidence>
<protein>
    <recommendedName>
        <fullName evidence="13">Sialomucin core protein 24</fullName>
    </recommendedName>
</protein>
<evidence type="ECO:0000256" key="10">
    <source>
        <dbReference type="SAM" id="SignalP"/>
    </source>
</evidence>
<evidence type="ECO:0000256" key="4">
    <source>
        <dbReference type="ARBA" id="ARBA00022729"/>
    </source>
</evidence>
<organism evidence="11 12">
    <name type="scientific">Pyxicephalus adspersus</name>
    <name type="common">African bullfrog</name>
    <dbReference type="NCBI Taxonomy" id="30357"/>
    <lineage>
        <taxon>Eukaryota</taxon>
        <taxon>Metazoa</taxon>
        <taxon>Chordata</taxon>
        <taxon>Craniata</taxon>
        <taxon>Vertebrata</taxon>
        <taxon>Euteleostomi</taxon>
        <taxon>Amphibia</taxon>
        <taxon>Batrachia</taxon>
        <taxon>Anura</taxon>
        <taxon>Neobatrachia</taxon>
        <taxon>Ranoidea</taxon>
        <taxon>Pyxicephalidae</taxon>
        <taxon>Pyxicephalinae</taxon>
        <taxon>Pyxicephalus</taxon>
    </lineage>
</organism>
<evidence type="ECO:0000313" key="12">
    <source>
        <dbReference type="Proteomes" id="UP001181693"/>
    </source>
</evidence>
<dbReference type="EMBL" id="DYDO01000004">
    <property type="protein sequence ID" value="DBA26568.1"/>
    <property type="molecule type" value="Genomic_DNA"/>
</dbReference>
<dbReference type="GO" id="GO:0031410">
    <property type="term" value="C:cytoplasmic vesicle"/>
    <property type="evidence" value="ECO:0007669"/>
    <property type="project" value="TreeGrafter"/>
</dbReference>
<evidence type="ECO:0000256" key="9">
    <source>
        <dbReference type="SAM" id="Phobius"/>
    </source>
</evidence>
<evidence type="ECO:0000256" key="8">
    <source>
        <dbReference type="SAM" id="MobiDB-lite"/>
    </source>
</evidence>
<keyword evidence="6 9" id="KW-0472">Membrane</keyword>
<evidence type="ECO:0000256" key="3">
    <source>
        <dbReference type="ARBA" id="ARBA00022692"/>
    </source>
</evidence>
<proteinExistence type="inferred from homology"/>
<evidence type="ECO:0000256" key="6">
    <source>
        <dbReference type="ARBA" id="ARBA00023136"/>
    </source>
</evidence>
<feature type="chain" id="PRO_5043382720" description="Sialomucin core protein 24" evidence="10">
    <location>
        <begin position="25"/>
        <end position="185"/>
    </location>
</feature>